<dbReference type="RefSeq" id="WP_067616193.1">
    <property type="nucleotide sequence ID" value="NZ_MAGO01000002.1"/>
</dbReference>
<evidence type="ECO:0000313" key="4">
    <source>
        <dbReference type="Proteomes" id="UP000093080"/>
    </source>
</evidence>
<dbReference type="SUPFAM" id="SSF48695">
    <property type="entry name" value="Multiheme cytochromes"/>
    <property type="match status" value="1"/>
</dbReference>
<dbReference type="STRING" id="1156395.DBT_0584"/>
<dbReference type="PATRIC" id="fig|1156395.6.peg.591"/>
<evidence type="ECO:0000313" key="3">
    <source>
        <dbReference type="EMBL" id="OCC16122.1"/>
    </source>
</evidence>
<dbReference type="EMBL" id="MAGO01000002">
    <property type="protein sequence ID" value="OCC16122.1"/>
    <property type="molecule type" value="Genomic_DNA"/>
</dbReference>
<dbReference type="PANTHER" id="PTHR35038:SF8">
    <property type="entry name" value="C-TYPE POLYHEME CYTOCHROME OMCC"/>
    <property type="match status" value="1"/>
</dbReference>
<dbReference type="OrthoDB" id="9814800at2"/>
<keyword evidence="4" id="KW-1185">Reference proteome</keyword>
<keyword evidence="1 2" id="KW-0732">Signal</keyword>
<dbReference type="Pfam" id="PF13447">
    <property type="entry name" value="Multi-haem_cyto"/>
    <property type="match status" value="2"/>
</dbReference>
<dbReference type="Gene3D" id="1.20.850.10">
    <property type="entry name" value="Hydroxylamine Oxidoreductase, Chain A, domain 2"/>
    <property type="match status" value="1"/>
</dbReference>
<evidence type="ECO:0000256" key="1">
    <source>
        <dbReference type="ARBA" id="ARBA00022729"/>
    </source>
</evidence>
<dbReference type="GO" id="GO:0016491">
    <property type="term" value="F:oxidoreductase activity"/>
    <property type="evidence" value="ECO:0007669"/>
    <property type="project" value="TreeGrafter"/>
</dbReference>
<feature type="chain" id="PRO_5008626207" evidence="2">
    <location>
        <begin position="26"/>
        <end position="434"/>
    </location>
</feature>
<dbReference type="InterPro" id="IPR051829">
    <property type="entry name" value="Multiheme_Cytochr_ET"/>
</dbReference>
<protein>
    <submittedName>
        <fullName evidence="3">Multiheme cytochrome c</fullName>
    </submittedName>
</protein>
<dbReference type="Proteomes" id="UP000093080">
    <property type="component" value="Unassembled WGS sequence"/>
</dbReference>
<feature type="signal peptide" evidence="2">
    <location>
        <begin position="1"/>
        <end position="25"/>
    </location>
</feature>
<dbReference type="Gene3D" id="1.10.780.10">
    <property type="entry name" value="Hydroxylamine Oxidoreductase, Chain A, domain 1"/>
    <property type="match status" value="1"/>
</dbReference>
<dbReference type="InterPro" id="IPR036280">
    <property type="entry name" value="Multihaem_cyt_sf"/>
</dbReference>
<evidence type="ECO:0000256" key="2">
    <source>
        <dbReference type="SAM" id="SignalP"/>
    </source>
</evidence>
<organism evidence="3 4">
    <name type="scientific">Dissulfuribacter thermophilus</name>
    <dbReference type="NCBI Taxonomy" id="1156395"/>
    <lineage>
        <taxon>Bacteria</taxon>
        <taxon>Pseudomonadati</taxon>
        <taxon>Thermodesulfobacteriota</taxon>
        <taxon>Dissulfuribacteria</taxon>
        <taxon>Dissulfuribacterales</taxon>
        <taxon>Dissulfuribacteraceae</taxon>
        <taxon>Dissulfuribacter</taxon>
    </lineage>
</organism>
<proteinExistence type="predicted"/>
<dbReference type="PANTHER" id="PTHR35038">
    <property type="entry name" value="DISSIMILATORY SULFITE REDUCTASE SIRA"/>
    <property type="match status" value="1"/>
</dbReference>
<comment type="caution">
    <text evidence="3">The sequence shown here is derived from an EMBL/GenBank/DDBJ whole genome shotgun (WGS) entry which is preliminary data.</text>
</comment>
<reference evidence="3 4" key="1">
    <citation type="submission" date="2016-06" db="EMBL/GenBank/DDBJ databases">
        <title>Respiratory ammonification of nitrate coupled to the oxidation of elemental sulfur in deep-sea autotrophic thermophilic bacteria.</title>
        <authorList>
            <person name="Slobodkina G.B."/>
            <person name="Mardanov A.V."/>
            <person name="Ravin N.V."/>
            <person name="Frolova A.A."/>
            <person name="Viryasiv M.B."/>
            <person name="Chernyh N.A."/>
            <person name="Bonch-Osmolovskaya E.A."/>
            <person name="Slobodkin A.I."/>
        </authorList>
    </citation>
    <scope>NUCLEOTIDE SEQUENCE [LARGE SCALE GENOMIC DNA]</scope>
    <source>
        <strain evidence="3 4">S69</strain>
    </source>
</reference>
<dbReference type="AlphaFoldDB" id="A0A1B9F880"/>
<name>A0A1B9F880_9BACT</name>
<sequence>MKLFKQILYHVLLFSAVVFLGNVYAEENCITCHKKISPGQVKDWSVSKHAENDITCSVCHGDEHKSKADVNKVILPDEHKCAECHEEQFNQFRRGKHQFGWTSLNALPITHVEPDELMEGGRGCGGCHNMGIKTEAQKQEQRKKGYRYQNNSCDECHTRHSFSKKEALDPRACQQCHMGYDHPQWEMWSSSKHGSRWFAKQAGNLPKDAQAPKCQDCHMPNGDHENRTAWGFLGVRLPLPKDPQWAADRVTILKALGVLNPETGKPTARLEAVKAVKMVRLTEEEWQKERNRMLDICAKCHSRTYAKTQLDMGDNIMKKTDRMLAEAIDIVAGLYKDGILKKRPDQPFAYPDFLYFMRTDFSAPNPNSYKTMDKGISYIEQVLFQMYMKHRMRTYQAFYHVNPDYAYWYGWAMMTKDLGEIKELADQMRAAAKK</sequence>
<gene>
    <name evidence="3" type="ORF">DBT_0584</name>
</gene>
<accession>A0A1B9F880</accession>